<gene>
    <name evidence="2" type="ORF">CRG98_014735</name>
</gene>
<keyword evidence="1" id="KW-0472">Membrane</keyword>
<dbReference type="AlphaFoldDB" id="A0A2I0K8I5"/>
<protein>
    <submittedName>
        <fullName evidence="2">Uncharacterized protein</fullName>
    </submittedName>
</protein>
<keyword evidence="1" id="KW-0812">Transmembrane</keyword>
<evidence type="ECO:0000313" key="2">
    <source>
        <dbReference type="EMBL" id="PKI64868.1"/>
    </source>
</evidence>
<dbReference type="EMBL" id="PGOL01000790">
    <property type="protein sequence ID" value="PKI64868.1"/>
    <property type="molecule type" value="Genomic_DNA"/>
</dbReference>
<organism evidence="2 3">
    <name type="scientific">Punica granatum</name>
    <name type="common">Pomegranate</name>
    <dbReference type="NCBI Taxonomy" id="22663"/>
    <lineage>
        <taxon>Eukaryota</taxon>
        <taxon>Viridiplantae</taxon>
        <taxon>Streptophyta</taxon>
        <taxon>Embryophyta</taxon>
        <taxon>Tracheophyta</taxon>
        <taxon>Spermatophyta</taxon>
        <taxon>Magnoliopsida</taxon>
        <taxon>eudicotyledons</taxon>
        <taxon>Gunneridae</taxon>
        <taxon>Pentapetalae</taxon>
        <taxon>rosids</taxon>
        <taxon>malvids</taxon>
        <taxon>Myrtales</taxon>
        <taxon>Lythraceae</taxon>
        <taxon>Punica</taxon>
    </lineage>
</organism>
<reference evidence="2 3" key="1">
    <citation type="submission" date="2017-11" db="EMBL/GenBank/DDBJ databases">
        <title>De-novo sequencing of pomegranate (Punica granatum L.) genome.</title>
        <authorList>
            <person name="Akparov Z."/>
            <person name="Amiraslanov A."/>
            <person name="Hajiyeva S."/>
            <person name="Abbasov M."/>
            <person name="Kaur K."/>
            <person name="Hamwieh A."/>
            <person name="Solovyev V."/>
            <person name="Salamov A."/>
            <person name="Braich B."/>
            <person name="Kosarev P."/>
            <person name="Mahmoud A."/>
            <person name="Hajiyev E."/>
            <person name="Babayeva S."/>
            <person name="Izzatullayeva V."/>
            <person name="Mammadov A."/>
            <person name="Mammadov A."/>
            <person name="Sharifova S."/>
            <person name="Ojaghi J."/>
            <person name="Eynullazada K."/>
            <person name="Bayramov B."/>
            <person name="Abdulazimova A."/>
            <person name="Shahmuradov I."/>
        </authorList>
    </citation>
    <scope>NUCLEOTIDE SEQUENCE [LARGE SCALE GENOMIC DNA]</scope>
    <source>
        <strain evidence="3">cv. AG2017</strain>
        <tissue evidence="2">Leaf</tissue>
    </source>
</reference>
<dbReference type="Proteomes" id="UP000233551">
    <property type="component" value="Unassembled WGS sequence"/>
</dbReference>
<keyword evidence="1" id="KW-1133">Transmembrane helix</keyword>
<proteinExistence type="predicted"/>
<keyword evidence="3" id="KW-1185">Reference proteome</keyword>
<evidence type="ECO:0000313" key="3">
    <source>
        <dbReference type="Proteomes" id="UP000233551"/>
    </source>
</evidence>
<sequence length="158" mass="17655">MPGRNLWKAINCQAEARGKRPKPVESGKLPGRSPWKEGCPSLVMWNSSSEVERLRIPRGRKLESAIVLMFVVPVILTSLALLKPNVSCLGAYRCMLSVMGLCRGEGPICAEVSLYLDGDACVEVEWFVRLKYEEMVREEFLGRCEPVYCSSPVTDMSL</sequence>
<evidence type="ECO:0000256" key="1">
    <source>
        <dbReference type="SAM" id="Phobius"/>
    </source>
</evidence>
<name>A0A2I0K8I5_PUNGR</name>
<accession>A0A2I0K8I5</accession>
<comment type="caution">
    <text evidence="2">The sequence shown here is derived from an EMBL/GenBank/DDBJ whole genome shotgun (WGS) entry which is preliminary data.</text>
</comment>
<feature type="transmembrane region" description="Helical" evidence="1">
    <location>
        <begin position="62"/>
        <end position="82"/>
    </location>
</feature>